<keyword evidence="5" id="KW-1185">Reference proteome</keyword>
<dbReference type="AlphaFoldDB" id="A0A2T9ZGA4"/>
<dbReference type="PANTHER" id="PTHR21377">
    <property type="entry name" value="PROTEIN FAM210B, MITOCHONDRIAL"/>
    <property type="match status" value="1"/>
</dbReference>
<protein>
    <recommendedName>
        <fullName evidence="3">DUF1279 domain-containing protein</fullName>
    </recommendedName>
</protein>
<dbReference type="PANTHER" id="PTHR21377:SF0">
    <property type="entry name" value="PROTEIN FAM210B, MITOCHONDRIAL"/>
    <property type="match status" value="1"/>
</dbReference>
<comment type="caution">
    <text evidence="4">The sequence shown here is derived from an EMBL/GenBank/DDBJ whole genome shotgun (WGS) entry which is preliminary data.</text>
</comment>
<dbReference type="GO" id="GO:0005739">
    <property type="term" value="C:mitochondrion"/>
    <property type="evidence" value="ECO:0007669"/>
    <property type="project" value="TreeGrafter"/>
</dbReference>
<keyword evidence="2" id="KW-0472">Membrane</keyword>
<gene>
    <name evidence="4" type="ORF">BB560_001935</name>
</gene>
<evidence type="ECO:0000259" key="3">
    <source>
        <dbReference type="Pfam" id="PF06916"/>
    </source>
</evidence>
<accession>A0A2T9ZGA4</accession>
<dbReference type="STRING" id="133381.A0A2T9ZGA4"/>
<dbReference type="Proteomes" id="UP000245609">
    <property type="component" value="Unassembled WGS sequence"/>
</dbReference>
<feature type="domain" description="DUF1279" evidence="3">
    <location>
        <begin position="196"/>
        <end position="308"/>
    </location>
</feature>
<dbReference type="EMBL" id="MBFS01000216">
    <property type="protein sequence ID" value="PVV03567.1"/>
    <property type="molecule type" value="Genomic_DNA"/>
</dbReference>
<evidence type="ECO:0000256" key="1">
    <source>
        <dbReference type="SAM" id="MobiDB-lite"/>
    </source>
</evidence>
<feature type="transmembrane region" description="Helical" evidence="2">
    <location>
        <begin position="209"/>
        <end position="229"/>
    </location>
</feature>
<name>A0A2T9ZGA4_9FUNG</name>
<dbReference type="OrthoDB" id="426386at2759"/>
<proteinExistence type="predicted"/>
<feature type="compositionally biased region" description="Basic and acidic residues" evidence="1">
    <location>
        <begin position="143"/>
        <end position="153"/>
    </location>
</feature>
<feature type="region of interest" description="Disordered" evidence="1">
    <location>
        <begin position="137"/>
        <end position="190"/>
    </location>
</feature>
<keyword evidence="2" id="KW-1133">Transmembrane helix</keyword>
<dbReference type="InterPro" id="IPR009688">
    <property type="entry name" value="FAM210A/B-like_dom"/>
</dbReference>
<organism evidence="4 5">
    <name type="scientific">Smittium megazygosporum</name>
    <dbReference type="NCBI Taxonomy" id="133381"/>
    <lineage>
        <taxon>Eukaryota</taxon>
        <taxon>Fungi</taxon>
        <taxon>Fungi incertae sedis</taxon>
        <taxon>Zoopagomycota</taxon>
        <taxon>Kickxellomycotina</taxon>
        <taxon>Harpellomycetes</taxon>
        <taxon>Harpellales</taxon>
        <taxon>Legeriomycetaceae</taxon>
        <taxon>Smittium</taxon>
    </lineage>
</organism>
<keyword evidence="2" id="KW-0812">Transmembrane</keyword>
<sequence>MNSSPLFLNLSSQLQRSFLSRPNLFIRQFSASSFRFIPLAFQTLSKSPVFLSSSLGFNSSSLAKNSDSQFKFYSRFPFGRKPLYFPVKSRTFITMTNNNGYKPLSTSSNDYPLQSFSTKSTPDANSQYSAQKNLETPASSDNLEFKENQDRQNLEIPDSEPLISSREQSLDESSRSSSFSSSSPIPDAAETKKPSKLKVLLSKYGRMSIVLYLIIGTLDLALAYLIVYFSGDSMIEKLSEFISNYIPGMSGRVGGSETVGETIPGSNETGGTFGAVVGSKATLVFVVAYSIHKLLLPLRLILTAWACPPLVRVAQRRGWKWLLPKQTV</sequence>
<dbReference type="Pfam" id="PF06916">
    <property type="entry name" value="FAM210A-B_dom"/>
    <property type="match status" value="1"/>
</dbReference>
<evidence type="ECO:0000256" key="2">
    <source>
        <dbReference type="SAM" id="Phobius"/>
    </source>
</evidence>
<evidence type="ECO:0000313" key="4">
    <source>
        <dbReference type="EMBL" id="PVV03567.1"/>
    </source>
</evidence>
<dbReference type="InterPro" id="IPR045866">
    <property type="entry name" value="FAM210A/B-like"/>
</dbReference>
<evidence type="ECO:0000313" key="5">
    <source>
        <dbReference type="Proteomes" id="UP000245609"/>
    </source>
</evidence>
<reference evidence="4 5" key="1">
    <citation type="journal article" date="2018" name="MBio">
        <title>Comparative Genomics Reveals the Core Gene Toolbox for the Fungus-Insect Symbiosis.</title>
        <authorList>
            <person name="Wang Y."/>
            <person name="Stata M."/>
            <person name="Wang W."/>
            <person name="Stajich J.E."/>
            <person name="White M.M."/>
            <person name="Moncalvo J.M."/>
        </authorList>
    </citation>
    <scope>NUCLEOTIDE SEQUENCE [LARGE SCALE GENOMIC DNA]</scope>
    <source>
        <strain evidence="4 5">SC-DP-2</strain>
    </source>
</reference>